<evidence type="ECO:0000256" key="6">
    <source>
        <dbReference type="ARBA" id="ARBA00023002"/>
    </source>
</evidence>
<feature type="site" description="Transition state stabilizer" evidence="12">
    <location>
        <position position="146"/>
    </location>
</feature>
<feature type="disulfide bond" evidence="13">
    <location>
        <begin position="119"/>
        <end position="198"/>
    </location>
</feature>
<feature type="binding site" evidence="11">
    <location>
        <position position="158"/>
    </location>
    <ligand>
        <name>Ca(2+)</name>
        <dbReference type="ChEBI" id="CHEBI:29108"/>
        <label>1</label>
    </ligand>
</feature>
<reference evidence="16" key="1">
    <citation type="submission" date="2016-03" db="EMBL/GenBank/DDBJ databases">
        <title>Mechanisms controlling the formation of the plant cell surface in tip-growing cells are functionally conserved among land plants.</title>
        <authorList>
            <person name="Honkanen S."/>
            <person name="Jones V.A."/>
            <person name="Morieri G."/>
            <person name="Champion C."/>
            <person name="Hetherington A.J."/>
            <person name="Kelly S."/>
            <person name="Saint-Marcoux D."/>
            <person name="Proust H."/>
            <person name="Prescott H."/>
            <person name="Dolan L."/>
        </authorList>
    </citation>
    <scope>NUCLEOTIDE SEQUENCE [LARGE SCALE GENOMIC DNA]</scope>
    <source>
        <tissue evidence="16">Whole gametophyte</tissue>
    </source>
</reference>
<dbReference type="GO" id="GO:0005576">
    <property type="term" value="C:extracellular region"/>
    <property type="evidence" value="ECO:0007669"/>
    <property type="project" value="UniProtKB-SubCell"/>
</dbReference>
<feature type="disulfide bond" evidence="13">
    <location>
        <begin position="152"/>
        <end position="157"/>
    </location>
</feature>
<dbReference type="GO" id="GO:0006979">
    <property type="term" value="P:response to oxidative stress"/>
    <property type="evidence" value="ECO:0007669"/>
    <property type="project" value="UniProtKB-UniRule"/>
</dbReference>
<comment type="cofactor">
    <cofactor evidence="11 14">
        <name>heme b</name>
        <dbReference type="ChEBI" id="CHEBI:60344"/>
    </cofactor>
    <text evidence="11 14">Binds 1 heme b (iron(II)-protoporphyrin IX) group per subunit.</text>
</comment>
<protein>
    <recommendedName>
        <fullName evidence="14">Peroxidase</fullName>
        <ecNumber evidence="14">1.11.1.7</ecNumber>
    </recommendedName>
</protein>
<keyword evidence="6 14" id="KW-0560">Oxidoreductase</keyword>
<name>A0A176VUD3_MARPO</name>
<feature type="binding site" evidence="11">
    <location>
        <position position="154"/>
    </location>
    <ligand>
        <name>Ca(2+)</name>
        <dbReference type="ChEBI" id="CHEBI:29108"/>
        <label>1</label>
    </ligand>
</feature>
<dbReference type="AlphaFoldDB" id="A0A176VUD3"/>
<dbReference type="Gene3D" id="1.10.520.10">
    <property type="match status" value="1"/>
</dbReference>
<evidence type="ECO:0000256" key="4">
    <source>
        <dbReference type="ARBA" id="ARBA00022617"/>
    </source>
</evidence>
<dbReference type="InterPro" id="IPR000823">
    <property type="entry name" value="Peroxidase_pln"/>
</dbReference>
<dbReference type="PRINTS" id="PR00458">
    <property type="entry name" value="PEROXIDASE"/>
</dbReference>
<dbReference type="EMBL" id="LVLJ01002607">
    <property type="protein sequence ID" value="OAE24409.1"/>
    <property type="molecule type" value="Genomic_DNA"/>
</dbReference>
<evidence type="ECO:0000256" key="7">
    <source>
        <dbReference type="ARBA" id="ARBA00023004"/>
    </source>
</evidence>
<keyword evidence="8 13" id="KW-1015">Disulfide bond</keyword>
<feature type="active site" description="Proton acceptor" evidence="9">
    <location>
        <position position="150"/>
    </location>
</feature>
<evidence type="ECO:0000313" key="17">
    <source>
        <dbReference type="Proteomes" id="UP000077202"/>
    </source>
</evidence>
<dbReference type="GO" id="GO:0046872">
    <property type="term" value="F:metal ion binding"/>
    <property type="evidence" value="ECO:0007669"/>
    <property type="project" value="UniProtKB-UniRule"/>
</dbReference>
<dbReference type="GO" id="GO:0140825">
    <property type="term" value="F:lactoperoxidase activity"/>
    <property type="evidence" value="ECO:0007669"/>
    <property type="project" value="UniProtKB-EC"/>
</dbReference>
<dbReference type="InterPro" id="IPR033905">
    <property type="entry name" value="Secretory_peroxidase"/>
</dbReference>
<comment type="subcellular location">
    <subcellularLocation>
        <location evidence="14">Secreted</location>
    </subcellularLocation>
</comment>
<feature type="domain" description="Plant heme peroxidase family profile" evidence="15">
    <location>
        <begin position="109"/>
        <end position="407"/>
    </location>
</feature>
<feature type="binding site" evidence="11">
    <location>
        <position position="277"/>
    </location>
    <ligand>
        <name>Ca(2+)</name>
        <dbReference type="ChEBI" id="CHEBI:29108"/>
        <label>2</label>
    </ligand>
</feature>
<keyword evidence="17" id="KW-1185">Reference proteome</keyword>
<evidence type="ECO:0000256" key="11">
    <source>
        <dbReference type="PIRSR" id="PIRSR600823-3"/>
    </source>
</evidence>
<feature type="binding site" evidence="11">
    <location>
        <position position="156"/>
    </location>
    <ligand>
        <name>Ca(2+)</name>
        <dbReference type="ChEBI" id="CHEBI:29108"/>
        <label>1</label>
    </ligand>
</feature>
<evidence type="ECO:0000259" key="15">
    <source>
        <dbReference type="PROSITE" id="PS50873"/>
    </source>
</evidence>
<gene>
    <name evidence="16" type="ORF">AXG93_4530s1110</name>
</gene>
<dbReference type="PROSITE" id="PS00435">
    <property type="entry name" value="PEROXIDASE_1"/>
    <property type="match status" value="1"/>
</dbReference>
<dbReference type="Proteomes" id="UP000077202">
    <property type="component" value="Unassembled WGS sequence"/>
</dbReference>
<comment type="catalytic activity">
    <reaction evidence="1 14">
        <text>2 a phenolic donor + H2O2 = 2 a phenolic radical donor + 2 H2O</text>
        <dbReference type="Rhea" id="RHEA:56136"/>
        <dbReference type="ChEBI" id="CHEBI:15377"/>
        <dbReference type="ChEBI" id="CHEBI:16240"/>
        <dbReference type="ChEBI" id="CHEBI:139520"/>
        <dbReference type="ChEBI" id="CHEBI:139521"/>
        <dbReference type="EC" id="1.11.1.7"/>
    </reaction>
</comment>
<feature type="binding site" evidence="11">
    <location>
        <position position="160"/>
    </location>
    <ligand>
        <name>Ca(2+)</name>
        <dbReference type="ChEBI" id="CHEBI:29108"/>
        <label>1</label>
    </ligand>
</feature>
<feature type="binding site" evidence="11">
    <location>
        <position position="335"/>
    </location>
    <ligand>
        <name>Ca(2+)</name>
        <dbReference type="ChEBI" id="CHEBI:29108"/>
        <label>2</label>
    </ligand>
</feature>
<evidence type="ECO:0000256" key="5">
    <source>
        <dbReference type="ARBA" id="ARBA00022723"/>
    </source>
</evidence>
<keyword evidence="5 11" id="KW-0479">Metal-binding</keyword>
<dbReference type="InterPro" id="IPR002016">
    <property type="entry name" value="Haem_peroxidase"/>
</dbReference>
<comment type="caution">
    <text evidence="16">The sequence shown here is derived from an EMBL/GenBank/DDBJ whole genome shotgun (WGS) entry which is preliminary data.</text>
</comment>
<feature type="binding site" evidence="11">
    <location>
        <position position="328"/>
    </location>
    <ligand>
        <name>Ca(2+)</name>
        <dbReference type="ChEBI" id="CHEBI:29108"/>
        <label>2</label>
    </ligand>
</feature>
<keyword evidence="14" id="KW-0964">Secreted</keyword>
<evidence type="ECO:0000256" key="14">
    <source>
        <dbReference type="RuleBase" id="RU362060"/>
    </source>
</evidence>
<keyword evidence="7 11" id="KW-0408">Iron</keyword>
<comment type="similarity">
    <text evidence="14">Belongs to the peroxidase family. Classical plant (class III) peroxidase subfamily.</text>
</comment>
<evidence type="ECO:0000313" key="16">
    <source>
        <dbReference type="EMBL" id="OAE24409.1"/>
    </source>
</evidence>
<dbReference type="Gene3D" id="1.10.420.10">
    <property type="entry name" value="Peroxidase, domain 2"/>
    <property type="match status" value="1"/>
</dbReference>
<dbReference type="PANTHER" id="PTHR31235">
    <property type="entry name" value="PEROXIDASE 25-RELATED"/>
    <property type="match status" value="1"/>
</dbReference>
<dbReference type="PROSITE" id="PS50873">
    <property type="entry name" value="PEROXIDASE_4"/>
    <property type="match status" value="1"/>
</dbReference>
<dbReference type="EC" id="1.11.1.7" evidence="14"/>
<keyword evidence="3 14" id="KW-0575">Peroxidase</keyword>
<evidence type="ECO:0000256" key="8">
    <source>
        <dbReference type="ARBA" id="ARBA00023157"/>
    </source>
</evidence>
<evidence type="ECO:0000256" key="13">
    <source>
        <dbReference type="PIRSR" id="PIRSR600823-5"/>
    </source>
</evidence>
<dbReference type="CDD" id="cd00693">
    <property type="entry name" value="secretory_peroxidase"/>
    <property type="match status" value="1"/>
</dbReference>
<organism evidence="16 17">
    <name type="scientific">Marchantia polymorpha subsp. ruderalis</name>
    <dbReference type="NCBI Taxonomy" id="1480154"/>
    <lineage>
        <taxon>Eukaryota</taxon>
        <taxon>Viridiplantae</taxon>
        <taxon>Streptophyta</taxon>
        <taxon>Embryophyta</taxon>
        <taxon>Marchantiophyta</taxon>
        <taxon>Marchantiopsida</taxon>
        <taxon>Marchantiidae</taxon>
        <taxon>Marchantiales</taxon>
        <taxon>Marchantiaceae</taxon>
        <taxon>Marchantia</taxon>
    </lineage>
</organism>
<evidence type="ECO:0000256" key="9">
    <source>
        <dbReference type="PIRSR" id="PIRSR600823-1"/>
    </source>
</evidence>
<dbReference type="InterPro" id="IPR019793">
    <property type="entry name" value="Peroxidases_heam-ligand_BS"/>
</dbReference>
<dbReference type="FunFam" id="1.10.420.10:FF:000001">
    <property type="entry name" value="Peroxidase"/>
    <property type="match status" value="1"/>
</dbReference>
<comment type="similarity">
    <text evidence="2">Belongs to the peroxidase family. Ascorbate peroxidase subfamily.</text>
</comment>
<keyword evidence="4 14" id="KW-0349">Heme</keyword>
<evidence type="ECO:0000256" key="10">
    <source>
        <dbReference type="PIRSR" id="PIRSR600823-2"/>
    </source>
</evidence>
<feature type="binding site" evidence="11">
    <location>
        <position position="151"/>
    </location>
    <ligand>
        <name>Ca(2+)</name>
        <dbReference type="ChEBI" id="CHEBI:29108"/>
        <label>1</label>
    </ligand>
</feature>
<dbReference type="InterPro" id="IPR010255">
    <property type="entry name" value="Haem_peroxidase_sf"/>
</dbReference>
<feature type="binding site" description="axial binding residue" evidence="11">
    <location>
        <position position="276"/>
    </location>
    <ligand>
        <name>heme b</name>
        <dbReference type="ChEBI" id="CHEBI:60344"/>
    </ligand>
    <ligandPart>
        <name>Fe</name>
        <dbReference type="ChEBI" id="CHEBI:18248"/>
    </ligandPart>
</feature>
<comment type="cofactor">
    <cofactor evidence="11 14">
        <name>Ca(2+)</name>
        <dbReference type="ChEBI" id="CHEBI:29108"/>
    </cofactor>
    <text evidence="11 14">Binds 2 calcium ions per subunit.</text>
</comment>
<keyword evidence="11 14" id="KW-0106">Calcium</keyword>
<keyword evidence="14" id="KW-0376">Hydrogen peroxide</keyword>
<evidence type="ECO:0000256" key="1">
    <source>
        <dbReference type="ARBA" id="ARBA00000189"/>
    </source>
</evidence>
<dbReference type="SUPFAM" id="SSF48113">
    <property type="entry name" value="Heme-dependent peroxidases"/>
    <property type="match status" value="1"/>
</dbReference>
<dbReference type="GO" id="GO:0020037">
    <property type="term" value="F:heme binding"/>
    <property type="evidence" value="ECO:0007669"/>
    <property type="project" value="UniProtKB-UniRule"/>
</dbReference>
<sequence length="407" mass="44479">MGRWYKRSVLQEEQRLYSRAVKARALPGQAFKFSDSVSLTGGYFKDLFEVSDVPIEGELGSVCTMATTRGTCSILLVLSSLVMYGGFCDCYEYGDFVTNSTPPPVSGFALFESYYNYSCPQAASIVNDLVDKILAADLNMAGGLQRLHFHDCWVNGCDGSVLLNSTSHFVAERDGFTNFMIRGIPEIDEIKAAIEDVCPGVVSCADILALVARDATYKVGGPWWPVLLGRRDGFVSLARNADTNLPFPNLNFDELVQNFAAKGFSPREMVILSGSHTIGRSHCNGIQPQLYNFSGIDDLTNPALDPTFAAGLRQQCPKGNKENIVDMDPTKNVFDDLYFKEVLAGKGVFSTDSALITNPLGLQVVTESSTPGSTFFQEFADAMVKMGNIELLTGTSGEVRKHCQFIN</sequence>
<feature type="disulfide bond" evidence="13">
    <location>
        <begin position="283"/>
        <end position="316"/>
    </location>
</feature>
<dbReference type="Pfam" id="PF00141">
    <property type="entry name" value="peroxidase"/>
    <property type="match status" value="1"/>
</dbReference>
<evidence type="ECO:0000256" key="3">
    <source>
        <dbReference type="ARBA" id="ARBA00022559"/>
    </source>
</evidence>
<proteinExistence type="inferred from homology"/>
<comment type="function">
    <text evidence="14">Removal of H(2)O(2), oxidation of toxic reductants, biosynthesis and degradation of lignin, suberization, auxin catabolism, response to environmental stresses such as wounding, pathogen attack and oxidative stress.</text>
</comment>
<dbReference type="FunFam" id="1.10.520.10:FF:000009">
    <property type="entry name" value="Peroxidase"/>
    <property type="match status" value="1"/>
</dbReference>
<feature type="disulfide bond" evidence="13">
    <location>
        <begin position="204"/>
        <end position="403"/>
    </location>
</feature>
<evidence type="ECO:0000256" key="2">
    <source>
        <dbReference type="ARBA" id="ARBA00006873"/>
    </source>
</evidence>
<feature type="binding site" evidence="10">
    <location>
        <position position="246"/>
    </location>
    <ligand>
        <name>substrate</name>
    </ligand>
</feature>
<feature type="binding site" evidence="11">
    <location>
        <position position="172"/>
    </location>
    <ligand>
        <name>Ca(2+)</name>
        <dbReference type="ChEBI" id="CHEBI:29108"/>
        <label>1</label>
    </ligand>
</feature>
<accession>A0A176VUD3</accession>
<evidence type="ECO:0000256" key="12">
    <source>
        <dbReference type="PIRSR" id="PIRSR600823-4"/>
    </source>
</evidence>
<dbReference type="GO" id="GO:0042744">
    <property type="term" value="P:hydrogen peroxide catabolic process"/>
    <property type="evidence" value="ECO:0007669"/>
    <property type="project" value="UniProtKB-KW"/>
</dbReference>
<dbReference type="PRINTS" id="PR00461">
    <property type="entry name" value="PLPEROXIDASE"/>
</dbReference>